<dbReference type="CDD" id="cd21133">
    <property type="entry name" value="EVE"/>
    <property type="match status" value="1"/>
</dbReference>
<dbReference type="InterPro" id="IPR015947">
    <property type="entry name" value="PUA-like_sf"/>
</dbReference>
<accession>A0A8J7RM78</accession>
<dbReference type="Proteomes" id="UP000673975">
    <property type="component" value="Unassembled WGS sequence"/>
</dbReference>
<reference evidence="3" key="1">
    <citation type="submission" date="2021-02" db="EMBL/GenBank/DDBJ databases">
        <title>Natronogracilivirga saccharolytica gen. nov. sp. nov. a new anaerobic, haloalkiliphilic carbohydrate-fermenting bacterium from soda lake and proposing of Cyclonatronumiaceae fam. nov. in the phylum Balneolaeota.</title>
        <authorList>
            <person name="Zhilina T.N."/>
            <person name="Sorokin D.Y."/>
            <person name="Zavarzina D.G."/>
            <person name="Toshchakov S.V."/>
            <person name="Kublanov I.V."/>
        </authorList>
    </citation>
    <scope>NUCLEOTIDE SEQUENCE</scope>
    <source>
        <strain evidence="3">Z-1702</strain>
    </source>
</reference>
<keyword evidence="4" id="KW-1185">Reference proteome</keyword>
<dbReference type="InterPro" id="IPR052181">
    <property type="entry name" value="5hmC_binding"/>
</dbReference>
<comment type="caution">
    <text evidence="3">The sequence shown here is derived from an EMBL/GenBank/DDBJ whole genome shotgun (WGS) entry which is preliminary data.</text>
</comment>
<name>A0A8J7RM78_9BACT</name>
<gene>
    <name evidence="3" type="ORF">NATSA_08305</name>
</gene>
<dbReference type="Gene3D" id="3.10.590.10">
    <property type="entry name" value="ph1033 like domains"/>
    <property type="match status" value="1"/>
</dbReference>
<dbReference type="SUPFAM" id="SSF88697">
    <property type="entry name" value="PUA domain-like"/>
    <property type="match status" value="1"/>
</dbReference>
<evidence type="ECO:0000259" key="2">
    <source>
        <dbReference type="Pfam" id="PF01878"/>
    </source>
</evidence>
<dbReference type="InterPro" id="IPR002740">
    <property type="entry name" value="EVE_domain"/>
</dbReference>
<protein>
    <submittedName>
        <fullName evidence="3">EVE domain-containing protein</fullName>
    </submittedName>
</protein>
<feature type="domain" description="EVE" evidence="2">
    <location>
        <begin position="1"/>
        <end position="145"/>
    </location>
</feature>
<evidence type="ECO:0000313" key="4">
    <source>
        <dbReference type="Proteomes" id="UP000673975"/>
    </source>
</evidence>
<proteinExistence type="predicted"/>
<dbReference type="Pfam" id="PF01878">
    <property type="entry name" value="EVE"/>
    <property type="match status" value="1"/>
</dbReference>
<feature type="region of interest" description="Disordered" evidence="1">
    <location>
        <begin position="66"/>
        <end position="85"/>
    </location>
</feature>
<dbReference type="InterPro" id="IPR047197">
    <property type="entry name" value="THYN1-like_EVE"/>
</dbReference>
<dbReference type="PANTHER" id="PTHR14087">
    <property type="entry name" value="THYMOCYTE NUCLEAR PROTEIN 1"/>
    <property type="match status" value="1"/>
</dbReference>
<evidence type="ECO:0000313" key="3">
    <source>
        <dbReference type="EMBL" id="MBP3192663.1"/>
    </source>
</evidence>
<dbReference type="AlphaFoldDB" id="A0A8J7RM78"/>
<evidence type="ECO:0000256" key="1">
    <source>
        <dbReference type="SAM" id="MobiDB-lite"/>
    </source>
</evidence>
<dbReference type="EMBL" id="JAFIDN010000005">
    <property type="protein sequence ID" value="MBP3192663.1"/>
    <property type="molecule type" value="Genomic_DNA"/>
</dbReference>
<sequence>MKSEPDEFSIDDLIKAENSTVHWDGIRNYQARNFMRDEMQPGDGVLFYHSRAKPLAVVGTMNVASEPYPDPTQFDPDSKYFDPKSTKENPRWMLVDVQFTARFDPPVTREQIKETAGLEDMMLIKKGSRLSIQPVTEQEWNIVHELAGRDPI</sequence>
<dbReference type="PANTHER" id="PTHR14087:SF7">
    <property type="entry name" value="THYMOCYTE NUCLEAR PROTEIN 1"/>
    <property type="match status" value="1"/>
</dbReference>
<organism evidence="3 4">
    <name type="scientific">Natronogracilivirga saccharolytica</name>
    <dbReference type="NCBI Taxonomy" id="2812953"/>
    <lineage>
        <taxon>Bacteria</taxon>
        <taxon>Pseudomonadati</taxon>
        <taxon>Balneolota</taxon>
        <taxon>Balneolia</taxon>
        <taxon>Balneolales</taxon>
        <taxon>Cyclonatronaceae</taxon>
        <taxon>Natronogracilivirga</taxon>
    </lineage>
</organism>
<feature type="compositionally biased region" description="Basic and acidic residues" evidence="1">
    <location>
        <begin position="76"/>
        <end position="85"/>
    </location>
</feature>